<dbReference type="PROSITE" id="PS51935">
    <property type="entry name" value="NLPC_P60"/>
    <property type="match status" value="1"/>
</dbReference>
<dbReference type="RefSeq" id="WP_013102491.1">
    <property type="nucleotide sequence ID" value="NC_014136.1"/>
</dbReference>
<evidence type="ECO:0000259" key="7">
    <source>
        <dbReference type="PROSITE" id="PS51935"/>
    </source>
</evidence>
<evidence type="ECO:0000256" key="3">
    <source>
        <dbReference type="ARBA" id="ARBA00022801"/>
    </source>
</evidence>
<evidence type="ECO:0000256" key="1">
    <source>
        <dbReference type="ARBA" id="ARBA00007074"/>
    </source>
</evidence>
<reference evidence="8 9" key="1">
    <citation type="journal article" date="2010" name="J. Bacteriol.">
        <title>Complete genome sequence analysis of Leuconostoc kimchii IMSNU 11154.</title>
        <authorList>
            <person name="Oh H.M."/>
            <person name="Cho Y.J."/>
            <person name="Kim B.K."/>
            <person name="Roe J.H."/>
            <person name="Kang S.O."/>
            <person name="Nahm B.H."/>
            <person name="Jeong G."/>
            <person name="Han H.U."/>
            <person name="Chun J."/>
        </authorList>
    </citation>
    <scope>NUCLEOTIDE SEQUENCE [LARGE SCALE GENOMIC DNA]</scope>
    <source>
        <strain evidence="9">IMSNU 11154 / KCTC 2386 / IH25</strain>
    </source>
</reference>
<dbReference type="EMBL" id="CP001758">
    <property type="protein sequence ID" value="ADG39892.1"/>
    <property type="molecule type" value="Genomic_DNA"/>
</dbReference>
<comment type="similarity">
    <text evidence="1">Belongs to the peptidase C40 family.</text>
</comment>
<evidence type="ECO:0000256" key="6">
    <source>
        <dbReference type="SAM" id="MobiDB-lite"/>
    </source>
</evidence>
<dbReference type="Pfam" id="PF00877">
    <property type="entry name" value="NLPC_P60"/>
    <property type="match status" value="1"/>
</dbReference>
<dbReference type="KEGG" id="lki:LKI_01745"/>
<name>D5T0U3_LEUKI</name>
<feature type="coiled-coil region" evidence="5">
    <location>
        <begin position="52"/>
        <end position="121"/>
    </location>
</feature>
<dbReference type="InterPro" id="IPR023346">
    <property type="entry name" value="Lysozyme-like_dom_sf"/>
</dbReference>
<dbReference type="InterPro" id="IPR051202">
    <property type="entry name" value="Peptidase_C40"/>
</dbReference>
<feature type="compositionally biased region" description="Basic and acidic residues" evidence="6">
    <location>
        <begin position="1175"/>
        <end position="1213"/>
    </location>
</feature>
<dbReference type="GO" id="GO:0008234">
    <property type="term" value="F:cysteine-type peptidase activity"/>
    <property type="evidence" value="ECO:0007669"/>
    <property type="project" value="UniProtKB-KW"/>
</dbReference>
<dbReference type="PANTHER" id="PTHR47053:SF1">
    <property type="entry name" value="MUREIN DD-ENDOPEPTIDASE MEPH-RELATED"/>
    <property type="match status" value="1"/>
</dbReference>
<dbReference type="GO" id="GO:0006508">
    <property type="term" value="P:proteolysis"/>
    <property type="evidence" value="ECO:0007669"/>
    <property type="project" value="UniProtKB-KW"/>
</dbReference>
<feature type="compositionally biased region" description="Polar residues" evidence="6">
    <location>
        <begin position="1163"/>
        <end position="1174"/>
    </location>
</feature>
<evidence type="ECO:0000256" key="2">
    <source>
        <dbReference type="ARBA" id="ARBA00022670"/>
    </source>
</evidence>
<evidence type="ECO:0000313" key="9">
    <source>
        <dbReference type="Proteomes" id="UP000002362"/>
    </source>
</evidence>
<feature type="compositionally biased region" description="Polar residues" evidence="6">
    <location>
        <begin position="1214"/>
        <end position="1227"/>
    </location>
</feature>
<dbReference type="STRING" id="762051.LKI_01745"/>
<feature type="region of interest" description="Disordered" evidence="6">
    <location>
        <begin position="1163"/>
        <end position="1260"/>
    </location>
</feature>
<feature type="compositionally biased region" description="Basic and acidic residues" evidence="6">
    <location>
        <begin position="1231"/>
        <end position="1256"/>
    </location>
</feature>
<dbReference type="eggNOG" id="COG5283">
    <property type="taxonomic scope" value="Bacteria"/>
</dbReference>
<accession>D5T0U3</accession>
<dbReference type="Pfam" id="PF10145">
    <property type="entry name" value="PhageMin_Tail"/>
    <property type="match status" value="1"/>
</dbReference>
<dbReference type="NCBIfam" id="TIGR01760">
    <property type="entry name" value="tape_meas_TP901"/>
    <property type="match status" value="2"/>
</dbReference>
<dbReference type="PATRIC" id="fig|762051.18.peg.353"/>
<feature type="region of interest" description="Disordered" evidence="6">
    <location>
        <begin position="1804"/>
        <end position="1823"/>
    </location>
</feature>
<organism evidence="8 9">
    <name type="scientific">Leuconostoc kimchii (strain IMSNU 11154 / KCTC 2386 / IH25)</name>
    <dbReference type="NCBI Taxonomy" id="762051"/>
    <lineage>
        <taxon>Bacteria</taxon>
        <taxon>Bacillati</taxon>
        <taxon>Bacillota</taxon>
        <taxon>Bacilli</taxon>
        <taxon>Lactobacillales</taxon>
        <taxon>Lactobacillaceae</taxon>
        <taxon>Leuconostoc</taxon>
    </lineage>
</organism>
<dbReference type="InterPro" id="IPR038765">
    <property type="entry name" value="Papain-like_cys_pep_sf"/>
</dbReference>
<dbReference type="InterPro" id="IPR000064">
    <property type="entry name" value="NLP_P60_dom"/>
</dbReference>
<dbReference type="InterPro" id="IPR010090">
    <property type="entry name" value="Phage_tape_meas"/>
</dbReference>
<dbReference type="SUPFAM" id="SSF53955">
    <property type="entry name" value="Lysozyme-like"/>
    <property type="match status" value="1"/>
</dbReference>
<dbReference type="eggNOG" id="COG0791">
    <property type="taxonomic scope" value="Bacteria"/>
</dbReference>
<keyword evidence="5" id="KW-0175">Coiled coil</keyword>
<keyword evidence="2" id="KW-0645">Protease</keyword>
<keyword evidence="4" id="KW-0788">Thiol protease</keyword>
<keyword evidence="3" id="KW-0378">Hydrolase</keyword>
<evidence type="ECO:0000313" key="8">
    <source>
        <dbReference type="EMBL" id="ADG39892.1"/>
    </source>
</evidence>
<dbReference type="OrthoDB" id="2137849at2"/>
<evidence type="ECO:0000256" key="4">
    <source>
        <dbReference type="ARBA" id="ARBA00022807"/>
    </source>
</evidence>
<dbReference type="CAZy" id="GH23">
    <property type="family name" value="Glycoside Hydrolase Family 23"/>
</dbReference>
<dbReference type="eggNOG" id="COG2268">
    <property type="taxonomic scope" value="Bacteria"/>
</dbReference>
<evidence type="ECO:0000256" key="5">
    <source>
        <dbReference type="SAM" id="Coils"/>
    </source>
</evidence>
<dbReference type="CDD" id="cd13402">
    <property type="entry name" value="LT_TF-like"/>
    <property type="match status" value="1"/>
</dbReference>
<proteinExistence type="inferred from homology"/>
<dbReference type="SUPFAM" id="SSF54001">
    <property type="entry name" value="Cysteine proteinases"/>
    <property type="match status" value="1"/>
</dbReference>
<dbReference type="HOGENOM" id="CLU_002225_0_0_9"/>
<feature type="region of interest" description="Disordered" evidence="6">
    <location>
        <begin position="508"/>
        <end position="527"/>
    </location>
</feature>
<feature type="compositionally biased region" description="Low complexity" evidence="6">
    <location>
        <begin position="1808"/>
        <end position="1822"/>
    </location>
</feature>
<gene>
    <name evidence="8" type="ordered locus">LKI_01745</name>
</gene>
<feature type="coiled-coil region" evidence="5">
    <location>
        <begin position="164"/>
        <end position="226"/>
    </location>
</feature>
<dbReference type="Proteomes" id="UP000002362">
    <property type="component" value="Chromosome"/>
</dbReference>
<dbReference type="Gene3D" id="3.90.1720.10">
    <property type="entry name" value="endopeptidase domain like (from Nostoc punctiforme)"/>
    <property type="match status" value="1"/>
</dbReference>
<dbReference type="eggNOG" id="COG3953">
    <property type="taxonomic scope" value="Bacteria"/>
</dbReference>
<protein>
    <submittedName>
        <fullName evidence="8">Prophage pi3 protein 14</fullName>
    </submittedName>
</protein>
<feature type="domain" description="NlpC/P60" evidence="7">
    <location>
        <begin position="1481"/>
        <end position="1600"/>
    </location>
</feature>
<dbReference type="PANTHER" id="PTHR47053">
    <property type="entry name" value="MUREIN DD-ENDOPEPTIDASE MEPH-RELATED"/>
    <property type="match status" value="1"/>
</dbReference>
<sequence>MVERIQAEMATAIALDTLKATNSLRGLGNAVTSVKNAWKAQEAAAKSSGDYLKASQERYQGLGREMDAQKNKISELQQRQKGLDTTTKEGAESFLKYEKNIQQANQRLASLESQQQRAKSSMEYQTSGLAKLQQEYKQMNAVSGSYVDRLKAEGKERQANISHANSLKSSLSNLSQQYVKQEDELKRIAAESGTTNEVYRKQSVRVNETATSVAKMKNEFKSAQREVNNANPYGFGRFSSGANAAYRAADKMGNGFHAATQKAKELARSSGLLAVGIGAVSIKGAQTAADLQESYIKTLNLATTGGEKAAEAQKNVNQMQKDGSKYSVEYGKSQKDIADGYQELIKRGYTSAEALGAMRSELQASVASGDDFNDVLSVTSQVVDAYGMRTDNAAKMTKNTKDVVNQLAYAADMTATDFQSLGKGMEYVGDSAHSAGYALSETSSAMGILSNHGLEADKAGTGLRKVINSLTSAISDQDAAQRGQTAAVEGYNSKIAEHKKKIEEIAAAEKDGTKSKKASASATKTQQDAIDKLESKVQAVKSGGTGDMLSSLGISKSQLVDSNGNLVSLTKQMEVINEATKHMGTAQKNSVFNSLFGTTGQQAGIILAQNNKELDELNGKVKKSADGQGYVANLATKNMASVKAELSQFKMAGEAAMIMLGKKMLPVLADTAVSMTKAFDSKAGQHGLEVIAGGIAKVSDALLNMIKFIGTHTTEVKIFASIFAGIWAFKKISDTIGWIKTAIGTYRELNGVLKTTAALNAAGIGGGKASVTKTAANVGGEVATDVGLSRVAGAGGALKTTSIASKVLPIAGKVTGILGAAVAGWDVGSSVVTAFKSKKADDAYKAGGKTAGTVIGGGIGAVLGSVIPGAGTAAGAMLGAGIGDALGSTKVAQSITEKLSNAFKKHPIKVPKIDVKDAYKDLDKANKKYYDDKAKRDKKDVDLLYKNGYLTKVEYDKRLKDIQDEAKKSGNIEKLSQSDRTALTKYYAQKRTSLEEKAAKDKRTVGNKWDKIIGEDAAKYGDTSLQVQRDYKKKEQAVAQVDKDKKKAINKLTIKDATQTTIAEAKLHTTLTGKIQLSSNQQNKILSDLVKKKGKLSDSELKKAYSNSKKEYDAVKGFADKQYKSTTETAEKKFKNISKAANNQFNSVSDAAKKEAQNTIDSANRQFKGNSQYAKEQRAEVTKQANKKRDDTIQAAKDQRDGTIDKARDERNKVSNAATDKYNSTVKSARKQRDDVKKAAEDQKKGVTKSSDETHSHVKSGSSSFWETFKKIVVGGLGNSFGPIGVGVKAINALVSKFGGSKQTITPPPTKFASGTGLFSKIRKPITSPIMAMLNDGNDSPQTGNREMLIHPNGKPELVQGTNVIRPLLPGTEVLNATETAMMLGQQKISRFASGTGFFADVWDSIKDSTKRFTEMFSFITDAVAHPIDSMAKTFNPKRNRDNGDVFNALEDHVFDKPVKEQAKPWWSTLWGMAKDAGDDSASNSALLSKMIKLGNGKPYVWGATGPDGYDCSGLVQAALDELGKSFPHYSGDQYNSSTAVSNPSSGDLVFFGEGGSQHVGVYGGNGRMYSAQSPQSNPNIGWANVSDWSEKLAASPYRRVPGMKTDDSSNKQESGLNKLVRSQVGGMFDWIKKFIAPLQDSGGSEPAGDGVGRWRGDVVKALGQVGLSTSSSMVNKVLRQIQTESGGNASAMGGNDGLADGNATGLMQVKPGTFRAYAAAGHTNIMNGYDNILAGLNYAKNRYGNDLSFLGQGHGYANGTITNVPHVANIAEGGMTEAVIPWDLSKKSRAMELLGETVTHFAQNTPSVSSNNSNQSNSNDSEVISKLEGKFDQMIGFLSQLVSQGNNPTQGYAVLDRSDLYRKQASDGNLRDYQAF</sequence>